<protein>
    <submittedName>
        <fullName evidence="1">Uncharacterized protein</fullName>
    </submittedName>
</protein>
<name>A0A6H1Q9A5_PSEAI</name>
<accession>A0A6H1Q9A5</accession>
<evidence type="ECO:0000313" key="1">
    <source>
        <dbReference type="EMBL" id="QIZ23407.1"/>
    </source>
</evidence>
<keyword evidence="1" id="KW-0614">Plasmid</keyword>
<geneLocation type="plasmid" evidence="1">
    <name>pPA15W-NR</name>
</geneLocation>
<sequence length="37" mass="4481">MRSALEPHCRQARRIRTVHKFYFRCIIISDSSKHSHI</sequence>
<dbReference type="EMBL" id="MN961672">
    <property type="protein sequence ID" value="QIZ23407.1"/>
    <property type="molecule type" value="Genomic_DNA"/>
</dbReference>
<proteinExistence type="predicted"/>
<reference evidence="1" key="1">
    <citation type="submission" date="2020-01" db="EMBL/GenBank/DDBJ databases">
        <authorList>
            <person name="Zhou D."/>
        </authorList>
    </citation>
    <scope>NUCLEOTIDE SEQUENCE</scope>
    <source>
        <strain evidence="1">PA15W</strain>
        <plasmid evidence="1">pPA15W-NR</plasmid>
    </source>
</reference>
<organism evidence="1">
    <name type="scientific">Pseudomonas aeruginosa</name>
    <dbReference type="NCBI Taxonomy" id="287"/>
    <lineage>
        <taxon>Bacteria</taxon>
        <taxon>Pseudomonadati</taxon>
        <taxon>Pseudomonadota</taxon>
        <taxon>Gammaproteobacteria</taxon>
        <taxon>Pseudomonadales</taxon>
        <taxon>Pseudomonadaceae</taxon>
        <taxon>Pseudomonas</taxon>
    </lineage>
</organism>
<dbReference type="AlphaFoldDB" id="A0A6H1Q9A5"/>